<evidence type="ECO:0000259" key="4">
    <source>
        <dbReference type="PROSITE" id="PS51077"/>
    </source>
</evidence>
<dbReference type="InterPro" id="IPR036388">
    <property type="entry name" value="WH-like_DNA-bd_sf"/>
</dbReference>
<dbReference type="Pfam" id="PF09339">
    <property type="entry name" value="HTH_IclR"/>
    <property type="match status" value="1"/>
</dbReference>
<dbReference type="SUPFAM" id="SSF55781">
    <property type="entry name" value="GAF domain-like"/>
    <property type="match status" value="1"/>
</dbReference>
<dbReference type="PANTHER" id="PTHR30136:SF34">
    <property type="entry name" value="TRANSCRIPTIONAL REGULATOR"/>
    <property type="match status" value="1"/>
</dbReference>
<dbReference type="RefSeq" id="WP_186816679.1">
    <property type="nucleotide sequence ID" value="NZ_BJVJ01000001.1"/>
</dbReference>
<dbReference type="SMART" id="SM00346">
    <property type="entry name" value="HTH_ICLR"/>
    <property type="match status" value="1"/>
</dbReference>
<feature type="domain" description="IclR-ED" evidence="5">
    <location>
        <begin position="77"/>
        <end position="260"/>
    </location>
</feature>
<dbReference type="InterPro" id="IPR005471">
    <property type="entry name" value="Tscrpt_reg_IclR_N"/>
</dbReference>
<organism evidence="6 7">
    <name type="scientific">Pseudonocardia sulfidoxydans NBRC 16205</name>
    <dbReference type="NCBI Taxonomy" id="1223511"/>
    <lineage>
        <taxon>Bacteria</taxon>
        <taxon>Bacillati</taxon>
        <taxon>Actinomycetota</taxon>
        <taxon>Actinomycetes</taxon>
        <taxon>Pseudonocardiales</taxon>
        <taxon>Pseudonocardiaceae</taxon>
        <taxon>Pseudonocardia</taxon>
    </lineage>
</organism>
<evidence type="ECO:0000313" key="7">
    <source>
        <dbReference type="Proteomes" id="UP000321685"/>
    </source>
</evidence>
<evidence type="ECO:0000256" key="3">
    <source>
        <dbReference type="ARBA" id="ARBA00023163"/>
    </source>
</evidence>
<evidence type="ECO:0000259" key="5">
    <source>
        <dbReference type="PROSITE" id="PS51078"/>
    </source>
</evidence>
<accession>A0A511D8X1</accession>
<dbReference type="GO" id="GO:0003700">
    <property type="term" value="F:DNA-binding transcription factor activity"/>
    <property type="evidence" value="ECO:0007669"/>
    <property type="project" value="TreeGrafter"/>
</dbReference>
<dbReference type="GO" id="GO:0045892">
    <property type="term" value="P:negative regulation of DNA-templated transcription"/>
    <property type="evidence" value="ECO:0007669"/>
    <property type="project" value="TreeGrafter"/>
</dbReference>
<dbReference type="Gene3D" id="1.10.10.10">
    <property type="entry name" value="Winged helix-like DNA-binding domain superfamily/Winged helix DNA-binding domain"/>
    <property type="match status" value="1"/>
</dbReference>
<dbReference type="SUPFAM" id="SSF46785">
    <property type="entry name" value="Winged helix' DNA-binding domain"/>
    <property type="match status" value="1"/>
</dbReference>
<proteinExistence type="predicted"/>
<dbReference type="InterPro" id="IPR036390">
    <property type="entry name" value="WH_DNA-bd_sf"/>
</dbReference>
<dbReference type="Gene3D" id="3.30.450.40">
    <property type="match status" value="1"/>
</dbReference>
<comment type="caution">
    <text evidence="6">The sequence shown here is derived from an EMBL/GenBank/DDBJ whole genome shotgun (WGS) entry which is preliminary data.</text>
</comment>
<gene>
    <name evidence="6" type="ORF">PSU4_02030</name>
</gene>
<name>A0A511D8X1_9PSEU</name>
<dbReference type="PROSITE" id="PS51078">
    <property type="entry name" value="ICLR_ED"/>
    <property type="match status" value="1"/>
</dbReference>
<dbReference type="AlphaFoldDB" id="A0A511D8X1"/>
<feature type="domain" description="HTH iclR-type" evidence="4">
    <location>
        <begin position="16"/>
        <end position="76"/>
    </location>
</feature>
<evidence type="ECO:0000256" key="2">
    <source>
        <dbReference type="ARBA" id="ARBA00023125"/>
    </source>
</evidence>
<dbReference type="PANTHER" id="PTHR30136">
    <property type="entry name" value="HELIX-TURN-HELIX TRANSCRIPTIONAL REGULATOR, ICLR FAMILY"/>
    <property type="match status" value="1"/>
</dbReference>
<keyword evidence="1" id="KW-0805">Transcription regulation</keyword>
<dbReference type="PROSITE" id="PS51077">
    <property type="entry name" value="HTH_ICLR"/>
    <property type="match status" value="1"/>
</dbReference>
<sequence>MSTPSPAVPPDKEQFVSALARGIAVLRAFGPGTPELTLSQVAASTELSPAVARRFLLTLVQLGYLRQIDRKFVLTPKVMEIGASYPDSMNLAEVAQPYLQSVRDETGDSVSLTTLSGDDIIHLAHVQTERLLRFAVTPGTHVSAYVSASGRAMLAFLPQDQLDEYLAGLAVEQRTPYTVTTKDELRERLADVRRKGYALVVDELDMGITVIGVPILIAGLPLAGVSCAAASGTRSPEEFAATRLPLLQYAAGLLKKQIERSPALVHSLEPVR</sequence>
<keyword evidence="3" id="KW-0804">Transcription</keyword>
<evidence type="ECO:0000313" key="6">
    <source>
        <dbReference type="EMBL" id="GEL21249.1"/>
    </source>
</evidence>
<evidence type="ECO:0000256" key="1">
    <source>
        <dbReference type="ARBA" id="ARBA00023015"/>
    </source>
</evidence>
<dbReference type="GO" id="GO:0003677">
    <property type="term" value="F:DNA binding"/>
    <property type="evidence" value="ECO:0007669"/>
    <property type="project" value="UniProtKB-KW"/>
</dbReference>
<reference evidence="6 7" key="1">
    <citation type="submission" date="2019-07" db="EMBL/GenBank/DDBJ databases">
        <title>Whole genome shotgun sequence of Pseudonocardia sulfidoxydans NBRC 16205.</title>
        <authorList>
            <person name="Hosoyama A."/>
            <person name="Uohara A."/>
            <person name="Ohji S."/>
            <person name="Ichikawa N."/>
        </authorList>
    </citation>
    <scope>NUCLEOTIDE SEQUENCE [LARGE SCALE GENOMIC DNA]</scope>
    <source>
        <strain evidence="6 7">NBRC 16205</strain>
    </source>
</reference>
<dbReference type="InterPro" id="IPR014757">
    <property type="entry name" value="Tscrpt_reg_IclR_C"/>
</dbReference>
<dbReference type="Proteomes" id="UP000321685">
    <property type="component" value="Unassembled WGS sequence"/>
</dbReference>
<keyword evidence="2" id="KW-0238">DNA-binding</keyword>
<keyword evidence="7" id="KW-1185">Reference proteome</keyword>
<dbReference type="InterPro" id="IPR050707">
    <property type="entry name" value="HTH_MetabolicPath_Reg"/>
</dbReference>
<dbReference type="InterPro" id="IPR029016">
    <property type="entry name" value="GAF-like_dom_sf"/>
</dbReference>
<dbReference type="EMBL" id="BJVJ01000001">
    <property type="protein sequence ID" value="GEL21249.1"/>
    <property type="molecule type" value="Genomic_DNA"/>
</dbReference>
<protein>
    <submittedName>
        <fullName evidence="6">Transcriptional regulator</fullName>
    </submittedName>
</protein>
<dbReference type="Pfam" id="PF01614">
    <property type="entry name" value="IclR_C"/>
    <property type="match status" value="1"/>
</dbReference>